<accession>E4YHM8</accession>
<feature type="region of interest" description="Disordered" evidence="1">
    <location>
        <begin position="1"/>
        <end position="34"/>
    </location>
</feature>
<protein>
    <submittedName>
        <fullName evidence="2">Uncharacterized protein</fullName>
    </submittedName>
</protein>
<feature type="compositionally biased region" description="Basic residues" evidence="1">
    <location>
        <begin position="1"/>
        <end position="11"/>
    </location>
</feature>
<dbReference type="Proteomes" id="UP000011014">
    <property type="component" value="Unassembled WGS sequence"/>
</dbReference>
<proteinExistence type="predicted"/>
<evidence type="ECO:0000313" key="2">
    <source>
        <dbReference type="EMBL" id="CBY35002.1"/>
    </source>
</evidence>
<dbReference type="EMBL" id="FN654573">
    <property type="protein sequence ID" value="CBY35002.1"/>
    <property type="molecule type" value="Genomic_DNA"/>
</dbReference>
<gene>
    <name evidence="2" type="ORF">GSOID_T00025047001</name>
</gene>
<dbReference type="AlphaFoldDB" id="E4YHM8"/>
<organism evidence="2">
    <name type="scientific">Oikopleura dioica</name>
    <name type="common">Tunicate</name>
    <dbReference type="NCBI Taxonomy" id="34765"/>
    <lineage>
        <taxon>Eukaryota</taxon>
        <taxon>Metazoa</taxon>
        <taxon>Chordata</taxon>
        <taxon>Tunicata</taxon>
        <taxon>Appendicularia</taxon>
        <taxon>Copelata</taxon>
        <taxon>Oikopleuridae</taxon>
        <taxon>Oikopleura</taxon>
    </lineage>
</organism>
<name>E4YHM8_OIKDI</name>
<reference evidence="2" key="1">
    <citation type="journal article" date="2010" name="Science">
        <title>Plasticity of animal genome architecture unmasked by rapid evolution of a pelagic tunicate.</title>
        <authorList>
            <person name="Denoeud F."/>
            <person name="Henriet S."/>
            <person name="Mungpakdee S."/>
            <person name="Aury J.M."/>
            <person name="Da Silva C."/>
            <person name="Brinkmann H."/>
            <person name="Mikhaleva J."/>
            <person name="Olsen L.C."/>
            <person name="Jubin C."/>
            <person name="Canestro C."/>
            <person name="Bouquet J.M."/>
            <person name="Danks G."/>
            <person name="Poulain J."/>
            <person name="Campsteijn C."/>
            <person name="Adamski M."/>
            <person name="Cross I."/>
            <person name="Yadetie F."/>
            <person name="Muffato M."/>
            <person name="Louis A."/>
            <person name="Butcher S."/>
            <person name="Tsagkogeorga G."/>
            <person name="Konrad A."/>
            <person name="Singh S."/>
            <person name="Jensen M.F."/>
            <person name="Cong E.H."/>
            <person name="Eikeseth-Otteraa H."/>
            <person name="Noel B."/>
            <person name="Anthouard V."/>
            <person name="Porcel B.M."/>
            <person name="Kachouri-Lafond R."/>
            <person name="Nishino A."/>
            <person name="Ugolini M."/>
            <person name="Chourrout P."/>
            <person name="Nishida H."/>
            <person name="Aasland R."/>
            <person name="Huzurbazar S."/>
            <person name="Westhof E."/>
            <person name="Delsuc F."/>
            <person name="Lehrach H."/>
            <person name="Reinhardt R."/>
            <person name="Weissenbach J."/>
            <person name="Roy S.W."/>
            <person name="Artiguenave F."/>
            <person name="Postlethwait J.H."/>
            <person name="Manak J.R."/>
            <person name="Thompson E.M."/>
            <person name="Jaillon O."/>
            <person name="Du Pasquier L."/>
            <person name="Boudinot P."/>
            <person name="Liberles D.A."/>
            <person name="Volff J.N."/>
            <person name="Philippe H."/>
            <person name="Lenhard B."/>
            <person name="Roest Crollius H."/>
            <person name="Wincker P."/>
            <person name="Chourrout D."/>
        </authorList>
    </citation>
    <scope>NUCLEOTIDE SEQUENCE [LARGE SCALE GENOMIC DNA]</scope>
</reference>
<sequence length="34" mass="3827">MRNKGASKRNASRITASKTRNHECAGDQRGGRRR</sequence>
<feature type="compositionally biased region" description="Basic and acidic residues" evidence="1">
    <location>
        <begin position="20"/>
        <end position="34"/>
    </location>
</feature>
<evidence type="ECO:0000256" key="1">
    <source>
        <dbReference type="SAM" id="MobiDB-lite"/>
    </source>
</evidence>